<accession>A0AAV4UAC3</accession>
<name>A0AAV4UAC3_CAEEX</name>
<sequence length="122" mass="15037">MYPHSSDHTKDLANMRFYRTVSRYGAPTTFWYPYMRMLRREILMHMKARPLRSMLLQDDGLKKISNNYIAQTRHFSDIYPIRMLNKNNEHNSTIEQRIHNKERLVYKRLTQVTYHLWFQIEK</sequence>
<gene>
    <name evidence="1" type="ORF">CEXT_176521</name>
</gene>
<organism evidence="1 2">
    <name type="scientific">Caerostris extrusa</name>
    <name type="common">Bark spider</name>
    <name type="synonym">Caerostris bankana</name>
    <dbReference type="NCBI Taxonomy" id="172846"/>
    <lineage>
        <taxon>Eukaryota</taxon>
        <taxon>Metazoa</taxon>
        <taxon>Ecdysozoa</taxon>
        <taxon>Arthropoda</taxon>
        <taxon>Chelicerata</taxon>
        <taxon>Arachnida</taxon>
        <taxon>Araneae</taxon>
        <taxon>Araneomorphae</taxon>
        <taxon>Entelegynae</taxon>
        <taxon>Araneoidea</taxon>
        <taxon>Araneidae</taxon>
        <taxon>Caerostris</taxon>
    </lineage>
</organism>
<comment type="caution">
    <text evidence="1">The sequence shown here is derived from an EMBL/GenBank/DDBJ whole genome shotgun (WGS) entry which is preliminary data.</text>
</comment>
<protein>
    <submittedName>
        <fullName evidence="1">Uncharacterized protein</fullName>
    </submittedName>
</protein>
<dbReference type="Proteomes" id="UP001054945">
    <property type="component" value="Unassembled WGS sequence"/>
</dbReference>
<dbReference type="AlphaFoldDB" id="A0AAV4UAC3"/>
<evidence type="ECO:0000313" key="2">
    <source>
        <dbReference type="Proteomes" id="UP001054945"/>
    </source>
</evidence>
<proteinExistence type="predicted"/>
<reference evidence="1 2" key="1">
    <citation type="submission" date="2021-06" db="EMBL/GenBank/DDBJ databases">
        <title>Caerostris extrusa draft genome.</title>
        <authorList>
            <person name="Kono N."/>
            <person name="Arakawa K."/>
        </authorList>
    </citation>
    <scope>NUCLEOTIDE SEQUENCE [LARGE SCALE GENOMIC DNA]</scope>
</reference>
<keyword evidence="2" id="KW-1185">Reference proteome</keyword>
<dbReference type="EMBL" id="BPLR01012546">
    <property type="protein sequence ID" value="GIY54730.1"/>
    <property type="molecule type" value="Genomic_DNA"/>
</dbReference>
<evidence type="ECO:0000313" key="1">
    <source>
        <dbReference type="EMBL" id="GIY54730.1"/>
    </source>
</evidence>